<evidence type="ECO:0000256" key="3">
    <source>
        <dbReference type="ARBA" id="ARBA00023004"/>
    </source>
</evidence>
<keyword evidence="2" id="KW-0479">Metal-binding</keyword>
<dbReference type="InterPro" id="IPR043129">
    <property type="entry name" value="ATPase_NBD"/>
</dbReference>
<comment type="cofactor">
    <cofactor evidence="1">
        <name>[4Fe-4S] cluster</name>
        <dbReference type="ChEBI" id="CHEBI:49883"/>
    </cofactor>
</comment>
<dbReference type="OrthoDB" id="9802715at2"/>
<feature type="domain" description="ATPase BadF/BadG/BcrA/BcrD type" evidence="6">
    <location>
        <begin position="6"/>
        <end position="256"/>
    </location>
</feature>
<dbReference type="GO" id="GO:0046872">
    <property type="term" value="F:metal ion binding"/>
    <property type="evidence" value="ECO:0007669"/>
    <property type="project" value="UniProtKB-KW"/>
</dbReference>
<dbReference type="InterPro" id="IPR051805">
    <property type="entry name" value="Dehydratase_Activator_Redct"/>
</dbReference>
<evidence type="ECO:0000256" key="4">
    <source>
        <dbReference type="ARBA" id="ARBA00023014"/>
    </source>
</evidence>
<dbReference type="RefSeq" id="WP_048569244.1">
    <property type="nucleotide sequence ID" value="NZ_LFVU01000002.1"/>
</dbReference>
<keyword evidence="5" id="KW-0175">Coiled coil</keyword>
<dbReference type="STRING" id="1121307.CLCY_6c00400"/>
<evidence type="ECO:0000256" key="5">
    <source>
        <dbReference type="SAM" id="Coils"/>
    </source>
</evidence>
<proteinExistence type="predicted"/>
<protein>
    <recommendedName>
        <fullName evidence="10">CoA-substrate-specific enzyme activase</fullName>
    </recommendedName>
</protein>
<gene>
    <name evidence="8" type="ORF">CLCY_6c00400</name>
</gene>
<dbReference type="InterPro" id="IPR002731">
    <property type="entry name" value="ATPase_BadF"/>
</dbReference>
<dbReference type="PANTHER" id="PTHR32329:SF4">
    <property type="entry name" value="ACTIVATOR OF 2-HYDROXYACYL-COA DEHYDRATASE"/>
    <property type="match status" value="1"/>
</dbReference>
<accession>A0A0J8DFZ8</accession>
<evidence type="ECO:0000256" key="1">
    <source>
        <dbReference type="ARBA" id="ARBA00001966"/>
    </source>
</evidence>
<dbReference type="Proteomes" id="UP000036756">
    <property type="component" value="Unassembled WGS sequence"/>
</dbReference>
<feature type="domain" description="ATPase BadF/BadG/BcrA/BcrD type" evidence="6">
    <location>
        <begin position="319"/>
        <end position="573"/>
    </location>
</feature>
<sequence length="1407" mass="157544">MRQLFIGIDIGSTTLKVVAINKNKDIVLSQYKRHNSDIKGCFISVFKDVLNEAKCENISVVLTGSSGISISESLNLPFVQEVIASTKSIETFNSETDVVIELGGEDAKITFLKDGVDQRMNGTCAGGTGAFIDQMAVLLKTDASGLNELAKNYGTIYPIAARCGVFAKTDIQPLLNEGARREDIAVSIFQAVVIQTISGLACGRSLNGKIAFLGGPLHFLSELRERFIDVLSLENDQVIFPQNSQLYVALGAALYALNEKTYKISELLNIMNDVSKIQVSPYNSLRPLFIDEREYAEFKERHSKNNIEKVDDFSGECFLGLDVGSTTTKAALIDSNNNLVYSYYGSNEGSPLESCLNVLKEVYKVIDNKGKIVNSAVTGYGEALVKAGLGIDVGEIETIAHYRAAKFFKEDVDFILDIGGQDMKCMKIKNGVIENILLNEACSSGCGSFIEGFAISLGLNIDEFAKSAYFSKYPVDLGSRCTVFMNSKVKQAQKEGADIGDISAGLSYSVIKNALYKVIKIRNENEIGNSIVVQGGTFYNDAVLRSLEILLNKEVIRPNISGIMGAFGVAIIAKEKYKKGYKSSLISKDDLGNFGFENSISRCGMCSNNCKLSITQFTNKERFISGNRCERPSQNNKSNDMPNMYKYKYDRIFGYESLDDKDAIRGSIGIPRVLNIYENYPLWHVFFSELKFKVVLSDKSSKKIYEKGIDTIPSESVCYPGKLVHGHIIDLVEKGVNRIFYPSIPKENKEYEEANNNFNCPIVASYPEVIKSNCDIIRENNIEYLNPFLPVDDYTRLKKRLVEEFVELGIDKGEIIKAFKIAVKEYKRLKEDIRKKGEEILQFIEEEGIKGVVLSGRPYHIDPEINHGIPELITSLNMAVLTEDSIAHLGHTTRPLRVVDQWVYHSRLYSASSFVSCRNDLEIVQLNSFGCGLDAVTTDQVQEILESSKKIYTMIKIDEGANLGAVKIRLRSLKAAIEERDRYYIKPVKAEVNNKRVVFTKEMKKNYTILSPQMSPIHFDILEEAFKISGYNLKVLPSIDNNAVEEGLKYINNDACYPAILALGQIIEALKSEEYDNNKTAVAITQTGGGCRATNYIGFLRKALKDAGYENIPVISVNTIGIEKNPGFKLTLPLINKVIMALIYGDALMKVLYRVRPYEKIKGSSNELFNKWNKIFKESLYFPSIKKFNINLRNMVKEFDILEIDERKKPRVGIVGEILVKYHPTANNSIIDLLENEGVEVVVPDLMDFFLYCLYNSNFDERYLTGSKKNKLISNSVIKIINLYRKEYIEATRNSTRFTPPKPIDEIAKGASKILSLGHNTGEGWFLTGEMVELLEEGIKNIVCMQPFACLPNHVTGKGVIKELKRNYKEANIIAIDYDPGASTVNQLNRIKLMLNNAYRSLNKSEE</sequence>
<name>A0A0J8DFZ8_CLOCY</name>
<evidence type="ECO:0000256" key="2">
    <source>
        <dbReference type="ARBA" id="ARBA00022723"/>
    </source>
</evidence>
<keyword evidence="9" id="KW-1185">Reference proteome</keyword>
<feature type="coiled-coil region" evidence="5">
    <location>
        <begin position="816"/>
        <end position="846"/>
    </location>
</feature>
<dbReference type="NCBIfam" id="TIGR00241">
    <property type="entry name" value="CoA_E_activ"/>
    <property type="match status" value="1"/>
</dbReference>
<evidence type="ECO:0000313" key="9">
    <source>
        <dbReference type="Proteomes" id="UP000036756"/>
    </source>
</evidence>
<comment type="caution">
    <text evidence="8">The sequence shown here is derived from an EMBL/GenBank/DDBJ whole genome shotgun (WGS) entry which is preliminary data.</text>
</comment>
<dbReference type="InterPro" id="IPR008275">
    <property type="entry name" value="CoA_E_activase_dom"/>
</dbReference>
<dbReference type="Pfam" id="PF09989">
    <property type="entry name" value="DUF2229"/>
    <property type="match status" value="1"/>
</dbReference>
<organism evidence="8 9">
    <name type="scientific">Clostridium cylindrosporum DSM 605</name>
    <dbReference type="NCBI Taxonomy" id="1121307"/>
    <lineage>
        <taxon>Bacteria</taxon>
        <taxon>Bacillati</taxon>
        <taxon>Bacillota</taxon>
        <taxon>Clostridia</taxon>
        <taxon>Eubacteriales</taxon>
        <taxon>Clostridiaceae</taxon>
        <taxon>Clostridium</taxon>
    </lineage>
</organism>
<keyword evidence="4" id="KW-0411">Iron-sulfur</keyword>
<evidence type="ECO:0008006" key="10">
    <source>
        <dbReference type="Google" id="ProtNLM"/>
    </source>
</evidence>
<dbReference type="InterPro" id="IPR018709">
    <property type="entry name" value="CoA_activase_DUF2229"/>
</dbReference>
<dbReference type="PANTHER" id="PTHR32329">
    <property type="entry name" value="BIFUNCTIONAL PROTEIN [INCLUDES 2-HYDROXYACYL-COA DEHYDRATASE (N-TER) AND ITS ACTIVATOR DOMAIN (C_TERM)-RELATED"/>
    <property type="match status" value="1"/>
</dbReference>
<dbReference type="GO" id="GO:0051536">
    <property type="term" value="F:iron-sulfur cluster binding"/>
    <property type="evidence" value="ECO:0007669"/>
    <property type="project" value="UniProtKB-KW"/>
</dbReference>
<dbReference type="PATRIC" id="fig|1121307.3.peg.2171"/>
<dbReference type="EMBL" id="LFVU01000002">
    <property type="protein sequence ID" value="KMT23159.1"/>
    <property type="molecule type" value="Genomic_DNA"/>
</dbReference>
<dbReference type="SUPFAM" id="SSF53067">
    <property type="entry name" value="Actin-like ATPase domain"/>
    <property type="match status" value="2"/>
</dbReference>
<reference evidence="8 9" key="1">
    <citation type="submission" date="2015-06" db="EMBL/GenBank/DDBJ databases">
        <title>Draft genome sequence of the purine-degrading Clostridium cylindrosporum HC-1 (DSM 605).</title>
        <authorList>
            <person name="Poehlein A."/>
            <person name="Schiel-Bengelsdorf B."/>
            <person name="Bengelsdorf F."/>
            <person name="Daniel R."/>
            <person name="Duerre P."/>
        </authorList>
    </citation>
    <scope>NUCLEOTIDE SEQUENCE [LARGE SCALE GENOMIC DNA]</scope>
    <source>
        <strain evidence="8 9">DSM 605</strain>
    </source>
</reference>
<evidence type="ECO:0000259" key="6">
    <source>
        <dbReference type="Pfam" id="PF01869"/>
    </source>
</evidence>
<evidence type="ECO:0000259" key="7">
    <source>
        <dbReference type="Pfam" id="PF09989"/>
    </source>
</evidence>
<dbReference type="Pfam" id="PF01869">
    <property type="entry name" value="BcrAD_BadFG"/>
    <property type="match status" value="2"/>
</dbReference>
<evidence type="ECO:0000313" key="8">
    <source>
        <dbReference type="EMBL" id="KMT23159.1"/>
    </source>
</evidence>
<dbReference type="CDD" id="cd24034">
    <property type="entry name" value="ASKHA_NBD_O66634-like_rpt1"/>
    <property type="match status" value="1"/>
</dbReference>
<feature type="domain" description="DUF2229" evidence="7">
    <location>
        <begin position="668"/>
        <end position="886"/>
    </location>
</feature>
<dbReference type="CDD" id="cd24035">
    <property type="entry name" value="ASKHA_NBD_O66634-like_rpt2"/>
    <property type="match status" value="1"/>
</dbReference>
<keyword evidence="3" id="KW-0408">Iron</keyword>
<dbReference type="Gene3D" id="3.30.420.40">
    <property type="match status" value="4"/>
</dbReference>